<feature type="compositionally biased region" description="Basic and acidic residues" evidence="11">
    <location>
        <begin position="188"/>
        <end position="198"/>
    </location>
</feature>
<dbReference type="GO" id="GO:0008270">
    <property type="term" value="F:zinc ion binding"/>
    <property type="evidence" value="ECO:0007669"/>
    <property type="project" value="UniProtKB-KW"/>
</dbReference>
<evidence type="ECO:0000256" key="10">
    <source>
        <dbReference type="ARBA" id="ARBA00047902"/>
    </source>
</evidence>
<dbReference type="Pfam" id="PF13878">
    <property type="entry name" value="zf-C2H2_3"/>
    <property type="match status" value="1"/>
</dbReference>
<dbReference type="EMBL" id="VYZB01001132">
    <property type="protein sequence ID" value="NWS78016.1"/>
    <property type="molecule type" value="Genomic_DNA"/>
</dbReference>
<dbReference type="AlphaFoldDB" id="A0A7K5I8Q4"/>
<dbReference type="Pfam" id="PF13880">
    <property type="entry name" value="Acetyltransf_13"/>
    <property type="match status" value="1"/>
</dbReference>
<dbReference type="InterPro" id="IPR028005">
    <property type="entry name" value="AcTrfase_ESCO_Znf_dom"/>
</dbReference>
<evidence type="ECO:0000256" key="7">
    <source>
        <dbReference type="ARBA" id="ARBA00023242"/>
    </source>
</evidence>
<evidence type="ECO:0000256" key="9">
    <source>
        <dbReference type="ARBA" id="ARBA00023315"/>
    </source>
</evidence>
<feature type="domain" description="N-acetyltransferase ESCO acetyl-transferase" evidence="13">
    <location>
        <begin position="464"/>
        <end position="532"/>
    </location>
</feature>
<proteinExistence type="inferred from homology"/>
<evidence type="ECO:0000256" key="11">
    <source>
        <dbReference type="SAM" id="MobiDB-lite"/>
    </source>
</evidence>
<feature type="compositionally biased region" description="Basic residues" evidence="11">
    <location>
        <begin position="62"/>
        <end position="81"/>
    </location>
</feature>
<keyword evidence="7" id="KW-0539">Nucleus</keyword>
<dbReference type="PANTHER" id="PTHR45884">
    <property type="entry name" value="N-ACETYLTRANSFERASE ECO"/>
    <property type="match status" value="1"/>
</dbReference>
<comment type="catalytic activity">
    <reaction evidence="10">
        <text>L-lysyl-[protein] + acetyl-CoA = N(6)-acetyl-L-lysyl-[protein] + CoA + H(+)</text>
        <dbReference type="Rhea" id="RHEA:45948"/>
        <dbReference type="Rhea" id="RHEA-COMP:9752"/>
        <dbReference type="Rhea" id="RHEA-COMP:10731"/>
        <dbReference type="ChEBI" id="CHEBI:15378"/>
        <dbReference type="ChEBI" id="CHEBI:29969"/>
        <dbReference type="ChEBI" id="CHEBI:57287"/>
        <dbReference type="ChEBI" id="CHEBI:57288"/>
        <dbReference type="ChEBI" id="CHEBI:61930"/>
    </reaction>
</comment>
<dbReference type="GO" id="GO:0005634">
    <property type="term" value="C:nucleus"/>
    <property type="evidence" value="ECO:0007669"/>
    <property type="project" value="UniProtKB-SubCell"/>
</dbReference>
<dbReference type="OrthoDB" id="428854at2759"/>
<keyword evidence="9" id="KW-0012">Acyltransferase</keyword>
<keyword evidence="3 14" id="KW-0808">Transferase</keyword>
<dbReference type="GO" id="GO:0000785">
    <property type="term" value="C:chromatin"/>
    <property type="evidence" value="ECO:0007669"/>
    <property type="project" value="TreeGrafter"/>
</dbReference>
<comment type="similarity">
    <text evidence="2">Belongs to the acetyltransferase family. ECO subfamily.</text>
</comment>
<reference evidence="14 15" key="1">
    <citation type="submission" date="2019-09" db="EMBL/GenBank/DDBJ databases">
        <title>Bird 10,000 Genomes (B10K) Project - Family phase.</title>
        <authorList>
            <person name="Zhang G."/>
        </authorList>
    </citation>
    <scope>NUCLEOTIDE SEQUENCE [LARGE SCALE GENOMIC DNA]</scope>
    <source>
        <strain evidence="14">B10K-DU-003-44</strain>
        <tissue evidence="14">Muscle</tissue>
    </source>
</reference>
<dbReference type="PANTHER" id="PTHR45884:SF3">
    <property type="entry name" value="N-ACETYLTRANSFERASE ESCO2"/>
    <property type="match status" value="1"/>
</dbReference>
<dbReference type="InterPro" id="IPR028009">
    <property type="entry name" value="ESCO_Acetyltransf_dom"/>
</dbReference>
<keyword evidence="5" id="KW-0863">Zinc-finger</keyword>
<feature type="compositionally biased region" description="Polar residues" evidence="11">
    <location>
        <begin position="167"/>
        <end position="180"/>
    </location>
</feature>
<feature type="region of interest" description="Disordered" evidence="11">
    <location>
        <begin position="132"/>
        <end position="241"/>
    </location>
</feature>
<comment type="subcellular location">
    <subcellularLocation>
        <location evidence="1">Nucleus</location>
    </subcellularLocation>
</comment>
<organism evidence="14 15">
    <name type="scientific">Crotophaga sulcirostris</name>
    <name type="common">Groove-billed ani</name>
    <dbReference type="NCBI Taxonomy" id="33598"/>
    <lineage>
        <taxon>Eukaryota</taxon>
        <taxon>Metazoa</taxon>
        <taxon>Chordata</taxon>
        <taxon>Craniata</taxon>
        <taxon>Vertebrata</taxon>
        <taxon>Euteleostomi</taxon>
        <taxon>Archelosauria</taxon>
        <taxon>Archosauria</taxon>
        <taxon>Dinosauria</taxon>
        <taxon>Saurischia</taxon>
        <taxon>Theropoda</taxon>
        <taxon>Coelurosauria</taxon>
        <taxon>Aves</taxon>
        <taxon>Neognathae</taxon>
        <taxon>Neoaves</taxon>
        <taxon>Otidimorphae</taxon>
        <taxon>Cuculiformes</taxon>
        <taxon>Crotophagidae</taxon>
        <taxon>Crotophaga</taxon>
    </lineage>
</organism>
<evidence type="ECO:0000256" key="6">
    <source>
        <dbReference type="ARBA" id="ARBA00022833"/>
    </source>
</evidence>
<feature type="non-terminal residue" evidence="14">
    <location>
        <position position="1"/>
    </location>
</feature>
<evidence type="ECO:0000256" key="4">
    <source>
        <dbReference type="ARBA" id="ARBA00022723"/>
    </source>
</evidence>
<dbReference type="Proteomes" id="UP000549499">
    <property type="component" value="Unassembled WGS sequence"/>
</dbReference>
<evidence type="ECO:0000259" key="12">
    <source>
        <dbReference type="Pfam" id="PF13878"/>
    </source>
</evidence>
<evidence type="ECO:0000256" key="2">
    <source>
        <dbReference type="ARBA" id="ARBA00005816"/>
    </source>
</evidence>
<sequence length="538" mass="58461">YKAVVPTVSFYSKEKRYLTPLERKELKEIHALGEWNRGENLPAASRTEKRSLNSSRNTSSKPTKHTTSSKRGKTIPKTLKKAKGDGPPGKPRAEKENVSCLVKKKMDSPFRVLSLTVKPALKLQLGAAFFSAGKKSHSKKPTGDTKSVQGLPKSPEGNSQPGPPTAAKSNSAERSATLGVSRSVPAPPKEETGSREDSPSCVNEVTGLECEGKTSLQENGSPSGPLCSSESAEAGDTEPPSSAVVYPIFSAAPASKKRAPAVLNELTSSFGSSSAAKPTHALQKSKKAKDLCKRSQDQMIIDAGQKHFGAVICKSCGMIYTAASPEDEAQHIQHHERFLEGLRYVVRTGLCLQLSQRGEAQEGCGAVRASPEEATEMIQGLELLWSVREIVDNDLGFKQVSLSCPAKTKIYLFVSNEKMIVGCLVAESIKQAFRVLSEPGAARCPAQEVQQQQQRAWRCATEPEPAVCGVSRIWVFGPRRRSGIARRMVDVVRSTFMYGCFLSTEEIAFSDPTPDGKLFAMRYCQTPTFLVYNFISNN</sequence>
<keyword evidence="4" id="KW-0479">Metal-binding</keyword>
<gene>
    <name evidence="14" type="primary">Esco2</name>
    <name evidence="14" type="ORF">CROSUL_R14445</name>
</gene>
<dbReference type="GO" id="GO:0007064">
    <property type="term" value="P:mitotic sister chromatid cohesion"/>
    <property type="evidence" value="ECO:0007669"/>
    <property type="project" value="TreeGrafter"/>
</dbReference>
<evidence type="ECO:0000256" key="3">
    <source>
        <dbReference type="ARBA" id="ARBA00022679"/>
    </source>
</evidence>
<feature type="non-terminal residue" evidence="14">
    <location>
        <position position="538"/>
    </location>
</feature>
<keyword evidence="15" id="KW-1185">Reference proteome</keyword>
<keyword evidence="8" id="KW-0131">Cell cycle</keyword>
<name>A0A7K5I8Q4_CROSL</name>
<keyword evidence="6" id="KW-0862">Zinc</keyword>
<feature type="compositionally biased region" description="Polar residues" evidence="11">
    <location>
        <begin position="214"/>
        <end position="231"/>
    </location>
</feature>
<comment type="caution">
    <text evidence="14">The sequence shown here is derived from an EMBL/GenBank/DDBJ whole genome shotgun (WGS) entry which is preliminary data.</text>
</comment>
<feature type="domain" description="N-acetyltransferase ESCO zinc-finger" evidence="12">
    <location>
        <begin position="298"/>
        <end position="337"/>
    </location>
</feature>
<evidence type="ECO:0000313" key="15">
    <source>
        <dbReference type="Proteomes" id="UP000549499"/>
    </source>
</evidence>
<protein>
    <submittedName>
        <fullName evidence="14">ESCO2 acetyltransferase</fullName>
    </submittedName>
</protein>
<accession>A0A7K5I8Q4</accession>
<evidence type="ECO:0000256" key="1">
    <source>
        <dbReference type="ARBA" id="ARBA00004123"/>
    </source>
</evidence>
<evidence type="ECO:0000256" key="8">
    <source>
        <dbReference type="ARBA" id="ARBA00023306"/>
    </source>
</evidence>
<evidence type="ECO:0000259" key="13">
    <source>
        <dbReference type="Pfam" id="PF13880"/>
    </source>
</evidence>
<dbReference type="GO" id="GO:0061733">
    <property type="term" value="F:protein-lysine-acetyltransferase activity"/>
    <property type="evidence" value="ECO:0007669"/>
    <property type="project" value="TreeGrafter"/>
</dbReference>
<evidence type="ECO:0000256" key="5">
    <source>
        <dbReference type="ARBA" id="ARBA00022771"/>
    </source>
</evidence>
<evidence type="ECO:0000313" key="14">
    <source>
        <dbReference type="EMBL" id="NWS78016.1"/>
    </source>
</evidence>
<feature type="region of interest" description="Disordered" evidence="11">
    <location>
        <begin position="40"/>
        <end position="100"/>
    </location>
</feature>